<dbReference type="Gene3D" id="1.10.3720.10">
    <property type="entry name" value="MetI-like"/>
    <property type="match status" value="1"/>
</dbReference>
<evidence type="ECO:0000256" key="2">
    <source>
        <dbReference type="ARBA" id="ARBA00004429"/>
    </source>
</evidence>
<evidence type="ECO:0000256" key="7">
    <source>
        <dbReference type="ARBA" id="ARBA00022970"/>
    </source>
</evidence>
<comment type="similarity">
    <text evidence="3">Belongs to the binding-protein-dependent transport system permease family. HisMQ subfamily.</text>
</comment>
<dbReference type="SUPFAM" id="SSF161098">
    <property type="entry name" value="MetI-like"/>
    <property type="match status" value="1"/>
</dbReference>
<dbReference type="KEGG" id="nva:G3M78_05135"/>
<feature type="transmembrane region" description="Helical" evidence="10">
    <location>
        <begin position="18"/>
        <end position="36"/>
    </location>
</feature>
<sequence>MILTENQNNKRSNATGHWAWNLAVGFSIFFLIYLPAKDVWQGESGGDYYTLATLLPAGVYYTLAVTFLGSACAILVGLLVALGKMSKRPLVQTLASFYTEILRGVPLLVLLFYIYYALGEFLKIPALFSAVLGFGFCYGAYMADVFRAGVESIPVEQKEAARSLGMTERRALRQIILPQAMRTILPAVSNQTLGMLKDTSLVSVLAISDILRVGNEYATKHFNYFETYTYVALMYLALTLLMSRVTLYVETRLKTRQEWR</sequence>
<dbReference type="InterPro" id="IPR043429">
    <property type="entry name" value="ArtM/GltK/GlnP/TcyL/YhdX-like"/>
</dbReference>
<dbReference type="PANTHER" id="PTHR30614">
    <property type="entry name" value="MEMBRANE COMPONENT OF AMINO ACID ABC TRANSPORTER"/>
    <property type="match status" value="1"/>
</dbReference>
<feature type="transmembrane region" description="Helical" evidence="10">
    <location>
        <begin position="59"/>
        <end position="82"/>
    </location>
</feature>
<dbReference type="InterPro" id="IPR035906">
    <property type="entry name" value="MetI-like_sf"/>
</dbReference>
<evidence type="ECO:0000256" key="1">
    <source>
        <dbReference type="ARBA" id="ARBA00003159"/>
    </source>
</evidence>
<keyword evidence="5" id="KW-1003">Cell membrane</keyword>
<dbReference type="CDD" id="cd06261">
    <property type="entry name" value="TM_PBP2"/>
    <property type="match status" value="1"/>
</dbReference>
<evidence type="ECO:0000256" key="3">
    <source>
        <dbReference type="ARBA" id="ARBA00010072"/>
    </source>
</evidence>
<keyword evidence="8 10" id="KW-1133">Transmembrane helix</keyword>
<dbReference type="AlphaFoldDB" id="A0A7T0G2X4"/>
<evidence type="ECO:0000256" key="9">
    <source>
        <dbReference type="ARBA" id="ARBA00023136"/>
    </source>
</evidence>
<dbReference type="GO" id="GO:0043190">
    <property type="term" value="C:ATP-binding cassette (ABC) transporter complex"/>
    <property type="evidence" value="ECO:0007669"/>
    <property type="project" value="InterPro"/>
</dbReference>
<keyword evidence="4 10" id="KW-0813">Transport</keyword>
<dbReference type="GO" id="GO:0022857">
    <property type="term" value="F:transmembrane transporter activity"/>
    <property type="evidence" value="ECO:0007669"/>
    <property type="project" value="InterPro"/>
</dbReference>
<protein>
    <submittedName>
        <fullName evidence="12">Amino acid ABC transporter permease</fullName>
    </submittedName>
</protein>
<evidence type="ECO:0000256" key="4">
    <source>
        <dbReference type="ARBA" id="ARBA00022448"/>
    </source>
</evidence>
<dbReference type="Pfam" id="PF00528">
    <property type="entry name" value="BPD_transp_1"/>
    <property type="match status" value="1"/>
</dbReference>
<evidence type="ECO:0000256" key="6">
    <source>
        <dbReference type="ARBA" id="ARBA00022692"/>
    </source>
</evidence>
<evidence type="ECO:0000256" key="5">
    <source>
        <dbReference type="ARBA" id="ARBA00022475"/>
    </source>
</evidence>
<organism evidence="12 13">
    <name type="scientific">Candidatus Nitrohelix vancouverensis</name>
    <dbReference type="NCBI Taxonomy" id="2705534"/>
    <lineage>
        <taxon>Bacteria</taxon>
        <taxon>Pseudomonadati</taxon>
        <taxon>Nitrospinota/Tectimicrobiota group</taxon>
        <taxon>Nitrospinota</taxon>
        <taxon>Nitrospinia</taxon>
        <taxon>Nitrospinales</taxon>
        <taxon>Nitrospinaceae</taxon>
        <taxon>Candidatus Nitrohelix</taxon>
    </lineage>
</organism>
<comment type="subcellular location">
    <subcellularLocation>
        <location evidence="2">Cell inner membrane</location>
        <topology evidence="2">Multi-pass membrane protein</topology>
    </subcellularLocation>
    <subcellularLocation>
        <location evidence="10">Cell membrane</location>
        <topology evidence="10">Multi-pass membrane protein</topology>
    </subcellularLocation>
</comment>
<keyword evidence="6 10" id="KW-0812">Transmembrane</keyword>
<evidence type="ECO:0000256" key="10">
    <source>
        <dbReference type="RuleBase" id="RU363032"/>
    </source>
</evidence>
<gene>
    <name evidence="12" type="ORF">G3M78_05135</name>
</gene>
<evidence type="ECO:0000259" key="11">
    <source>
        <dbReference type="PROSITE" id="PS50928"/>
    </source>
</evidence>
<keyword evidence="9 10" id="KW-0472">Membrane</keyword>
<dbReference type="Proteomes" id="UP000594464">
    <property type="component" value="Chromosome"/>
</dbReference>
<keyword evidence="7" id="KW-0029">Amino-acid transport</keyword>
<feature type="transmembrane region" description="Helical" evidence="10">
    <location>
        <begin position="228"/>
        <end position="249"/>
    </location>
</feature>
<feature type="transmembrane region" description="Helical" evidence="10">
    <location>
        <begin position="124"/>
        <end position="143"/>
    </location>
</feature>
<feature type="transmembrane region" description="Helical" evidence="10">
    <location>
        <begin position="94"/>
        <end position="118"/>
    </location>
</feature>
<name>A0A7T0G2X4_9BACT</name>
<dbReference type="InterPro" id="IPR010065">
    <property type="entry name" value="AA_ABC_transptr_permease_3TM"/>
</dbReference>
<dbReference type="InterPro" id="IPR000515">
    <property type="entry name" value="MetI-like"/>
</dbReference>
<dbReference type="PANTHER" id="PTHR30614:SF20">
    <property type="entry name" value="GLUTAMINE TRANSPORT SYSTEM PERMEASE PROTEIN GLNP"/>
    <property type="match status" value="1"/>
</dbReference>
<dbReference type="PROSITE" id="PS50928">
    <property type="entry name" value="ABC_TM1"/>
    <property type="match status" value="1"/>
</dbReference>
<dbReference type="EMBL" id="CP048620">
    <property type="protein sequence ID" value="QPJ64805.1"/>
    <property type="molecule type" value="Genomic_DNA"/>
</dbReference>
<evidence type="ECO:0000313" key="13">
    <source>
        <dbReference type="Proteomes" id="UP000594464"/>
    </source>
</evidence>
<evidence type="ECO:0000256" key="8">
    <source>
        <dbReference type="ARBA" id="ARBA00022989"/>
    </source>
</evidence>
<comment type="function">
    <text evidence="1">Part of the binding-protein-dependent transport system for glutamine; probably responsible for the translocation of the substrate across the membrane.</text>
</comment>
<evidence type="ECO:0000313" key="12">
    <source>
        <dbReference type="EMBL" id="QPJ64805.1"/>
    </source>
</evidence>
<accession>A0A7T0G2X4</accession>
<feature type="domain" description="ABC transmembrane type-1" evidence="11">
    <location>
        <begin position="59"/>
        <end position="246"/>
    </location>
</feature>
<proteinExistence type="inferred from homology"/>
<dbReference type="NCBIfam" id="TIGR01726">
    <property type="entry name" value="HEQRo_perm_3TM"/>
    <property type="match status" value="1"/>
</dbReference>
<reference evidence="13" key="1">
    <citation type="submission" date="2020-02" db="EMBL/GenBank/DDBJ databases">
        <title>Genomic and physiological characterization of two novel Nitrospinaceae genera.</title>
        <authorList>
            <person name="Mueller A.J."/>
            <person name="Jung M.-Y."/>
            <person name="Strachan C.R."/>
            <person name="Herbold C.W."/>
            <person name="Kirkegaard R.H."/>
            <person name="Daims H."/>
        </authorList>
    </citation>
    <scope>NUCLEOTIDE SEQUENCE [LARGE SCALE GENOMIC DNA]</scope>
</reference>
<dbReference type="GO" id="GO:0006865">
    <property type="term" value="P:amino acid transport"/>
    <property type="evidence" value="ECO:0007669"/>
    <property type="project" value="UniProtKB-KW"/>
</dbReference>